<keyword evidence="2" id="KW-1185">Reference proteome</keyword>
<accession>A0ABQ7JK35</accession>
<name>A0ABQ7JK35_9FUNG</name>
<protein>
    <submittedName>
        <fullName evidence="1">Uncharacterized protein</fullName>
    </submittedName>
</protein>
<dbReference type="EMBL" id="JAAAIM010001572">
    <property type="protein sequence ID" value="KAG0277401.1"/>
    <property type="molecule type" value="Genomic_DNA"/>
</dbReference>
<proteinExistence type="predicted"/>
<gene>
    <name evidence="1" type="ORF">BGZ96_002882</name>
</gene>
<reference evidence="1 2" key="1">
    <citation type="journal article" date="2020" name="Fungal Divers.">
        <title>Resolving the Mortierellaceae phylogeny through synthesis of multi-gene phylogenetics and phylogenomics.</title>
        <authorList>
            <person name="Vandepol N."/>
            <person name="Liber J."/>
            <person name="Desiro A."/>
            <person name="Na H."/>
            <person name="Kennedy M."/>
            <person name="Barry K."/>
            <person name="Grigoriev I.V."/>
            <person name="Miller A.N."/>
            <person name="O'Donnell K."/>
            <person name="Stajich J.E."/>
            <person name="Bonito G."/>
        </authorList>
    </citation>
    <scope>NUCLEOTIDE SEQUENCE [LARGE SCALE GENOMIC DNA]</scope>
    <source>
        <strain evidence="1 2">AD045</strain>
    </source>
</reference>
<evidence type="ECO:0000313" key="2">
    <source>
        <dbReference type="Proteomes" id="UP001194696"/>
    </source>
</evidence>
<dbReference type="Proteomes" id="UP001194696">
    <property type="component" value="Unassembled WGS sequence"/>
</dbReference>
<organism evidence="1 2">
    <name type="scientific">Linnemannia gamsii</name>
    <dbReference type="NCBI Taxonomy" id="64522"/>
    <lineage>
        <taxon>Eukaryota</taxon>
        <taxon>Fungi</taxon>
        <taxon>Fungi incertae sedis</taxon>
        <taxon>Mucoromycota</taxon>
        <taxon>Mortierellomycotina</taxon>
        <taxon>Mortierellomycetes</taxon>
        <taxon>Mortierellales</taxon>
        <taxon>Mortierellaceae</taxon>
        <taxon>Linnemannia</taxon>
    </lineage>
</organism>
<sequence>MSTLWPSIQALELKRNMRVQSIGGNNDFSRYLLRIGEGKESTVMFGDHGDYIRIPDNLHFSTEGSSLHHAHEKQLIRFIYLNINAGRLDPHDFIDRAILILNNPAIDMLPTTNSRTYIA</sequence>
<comment type="caution">
    <text evidence="1">The sequence shown here is derived from an EMBL/GenBank/DDBJ whole genome shotgun (WGS) entry which is preliminary data.</text>
</comment>
<evidence type="ECO:0000313" key="1">
    <source>
        <dbReference type="EMBL" id="KAG0277401.1"/>
    </source>
</evidence>